<evidence type="ECO:0000313" key="3">
    <source>
        <dbReference type="Proteomes" id="UP000604046"/>
    </source>
</evidence>
<reference evidence="2" key="1">
    <citation type="submission" date="2021-02" db="EMBL/GenBank/DDBJ databases">
        <authorList>
            <person name="Dougan E. K."/>
            <person name="Rhodes N."/>
            <person name="Thang M."/>
            <person name="Chan C."/>
        </authorList>
    </citation>
    <scope>NUCLEOTIDE SEQUENCE</scope>
</reference>
<keyword evidence="3" id="KW-1185">Reference proteome</keyword>
<gene>
    <name evidence="2" type="ORF">SNAT2548_LOCUS34170</name>
</gene>
<protein>
    <submittedName>
        <fullName evidence="2">Uncharacterized protein</fullName>
    </submittedName>
</protein>
<dbReference type="Proteomes" id="UP000604046">
    <property type="component" value="Unassembled WGS sequence"/>
</dbReference>
<evidence type="ECO:0000256" key="1">
    <source>
        <dbReference type="SAM" id="Phobius"/>
    </source>
</evidence>
<dbReference type="OrthoDB" id="413877at2759"/>
<feature type="transmembrane region" description="Helical" evidence="1">
    <location>
        <begin position="57"/>
        <end position="77"/>
    </location>
</feature>
<sequence length="288" mass="31368">MARSLSSQARKYQEVPGDAITDEEELLQAFDLALAEAAEKGEKDPAEEPKAWWRSGLFILITGVAALAALLLFSMAAGGMRYSRAWRGTGSTELWPKPAFSKPCAGELQVNGLGTVYLVNAKYNLPGDPAGNVWMEDSKVVLTDKGRTYWGNACPDPKGSHEFRQSEYTELYLLNKRLEYTMDLRGADCGCFLTTPKSLTTVLSVWLCALPSGIKRDEKSGQLGNAAFYLVSMSRSEWPTNCEAPDTFVSLELPGSETYICAMFRIAGAKVPPVPLVAACEHAEGSCT</sequence>
<name>A0A812V674_9DINO</name>
<comment type="caution">
    <text evidence="2">The sequence shown here is derived from an EMBL/GenBank/DDBJ whole genome shotgun (WGS) entry which is preliminary data.</text>
</comment>
<dbReference type="EMBL" id="CAJNDS010002796">
    <property type="protein sequence ID" value="CAE7600643.1"/>
    <property type="molecule type" value="Genomic_DNA"/>
</dbReference>
<proteinExistence type="predicted"/>
<keyword evidence="1" id="KW-1133">Transmembrane helix</keyword>
<accession>A0A812V674</accession>
<evidence type="ECO:0000313" key="2">
    <source>
        <dbReference type="EMBL" id="CAE7600643.1"/>
    </source>
</evidence>
<organism evidence="2 3">
    <name type="scientific">Symbiodinium natans</name>
    <dbReference type="NCBI Taxonomy" id="878477"/>
    <lineage>
        <taxon>Eukaryota</taxon>
        <taxon>Sar</taxon>
        <taxon>Alveolata</taxon>
        <taxon>Dinophyceae</taxon>
        <taxon>Suessiales</taxon>
        <taxon>Symbiodiniaceae</taxon>
        <taxon>Symbiodinium</taxon>
    </lineage>
</organism>
<keyword evidence="1" id="KW-0812">Transmembrane</keyword>
<keyword evidence="1" id="KW-0472">Membrane</keyword>
<dbReference type="AlphaFoldDB" id="A0A812V674"/>